<dbReference type="Pfam" id="PF13432">
    <property type="entry name" value="TPR_16"/>
    <property type="match status" value="1"/>
</dbReference>
<dbReference type="Pfam" id="PF04564">
    <property type="entry name" value="U-box"/>
    <property type="match status" value="1"/>
</dbReference>
<dbReference type="eggNOG" id="KOG4642">
    <property type="taxonomic scope" value="Eukaryota"/>
</dbReference>
<evidence type="ECO:0000259" key="7">
    <source>
        <dbReference type="PROSITE" id="PS51698"/>
    </source>
</evidence>
<dbReference type="PROSITE" id="PS50005">
    <property type="entry name" value="TPR"/>
    <property type="match status" value="1"/>
</dbReference>
<organism evidence="8 9">
    <name type="scientific">Ophiostoma piceae (strain UAMH 11346)</name>
    <name type="common">Sap stain fungus</name>
    <dbReference type="NCBI Taxonomy" id="1262450"/>
    <lineage>
        <taxon>Eukaryota</taxon>
        <taxon>Fungi</taxon>
        <taxon>Dikarya</taxon>
        <taxon>Ascomycota</taxon>
        <taxon>Pezizomycotina</taxon>
        <taxon>Sordariomycetes</taxon>
        <taxon>Sordariomycetidae</taxon>
        <taxon>Ophiostomatales</taxon>
        <taxon>Ophiostomataceae</taxon>
        <taxon>Ophiostoma</taxon>
    </lineage>
</organism>
<dbReference type="GO" id="GO:0043161">
    <property type="term" value="P:proteasome-mediated ubiquitin-dependent protein catabolic process"/>
    <property type="evidence" value="ECO:0007669"/>
    <property type="project" value="TreeGrafter"/>
</dbReference>
<feature type="repeat" description="TPR" evidence="6">
    <location>
        <begin position="5"/>
        <end position="38"/>
    </location>
</feature>
<dbReference type="GO" id="GO:0005737">
    <property type="term" value="C:cytoplasm"/>
    <property type="evidence" value="ECO:0007669"/>
    <property type="project" value="TreeGrafter"/>
</dbReference>
<dbReference type="GO" id="GO:0006515">
    <property type="term" value="P:protein quality control for misfolded or incompletely synthesized proteins"/>
    <property type="evidence" value="ECO:0007669"/>
    <property type="project" value="TreeGrafter"/>
</dbReference>
<evidence type="ECO:0000256" key="3">
    <source>
        <dbReference type="ARBA" id="ARBA00022737"/>
    </source>
</evidence>
<dbReference type="InterPro" id="IPR019734">
    <property type="entry name" value="TPR_rpt"/>
</dbReference>
<name>S3CJ94_OPHP1</name>
<reference evidence="8 9" key="1">
    <citation type="journal article" date="2013" name="BMC Genomics">
        <title>The genome and transcriptome of the pine saprophyte Ophiostoma piceae, and a comparison with the bark beetle-associated pine pathogen Grosmannia clavigera.</title>
        <authorList>
            <person name="Haridas S."/>
            <person name="Wang Y."/>
            <person name="Lim L."/>
            <person name="Massoumi Alamouti S."/>
            <person name="Jackman S."/>
            <person name="Docking R."/>
            <person name="Robertson G."/>
            <person name="Birol I."/>
            <person name="Bohlmann J."/>
            <person name="Breuil C."/>
        </authorList>
    </citation>
    <scope>NUCLEOTIDE SEQUENCE [LARGE SCALE GENOMIC DNA]</scope>
    <source>
        <strain evidence="8 9">UAMH 11346</strain>
    </source>
</reference>
<evidence type="ECO:0000256" key="1">
    <source>
        <dbReference type="ARBA" id="ARBA00000900"/>
    </source>
</evidence>
<dbReference type="GO" id="GO:0003755">
    <property type="term" value="F:peptidyl-prolyl cis-trans isomerase activity"/>
    <property type="evidence" value="ECO:0007669"/>
    <property type="project" value="UniProtKB-KW"/>
</dbReference>
<evidence type="ECO:0000256" key="5">
    <source>
        <dbReference type="ARBA" id="ARBA00023110"/>
    </source>
</evidence>
<dbReference type="InterPro" id="IPR013083">
    <property type="entry name" value="Znf_RING/FYVE/PHD"/>
</dbReference>
<feature type="domain" description="U-box" evidence="7">
    <location>
        <begin position="194"/>
        <end position="267"/>
    </location>
</feature>
<keyword evidence="2" id="KW-0808">Transferase</keyword>
<dbReference type="VEuPathDB" id="FungiDB:F503_02626"/>
<evidence type="ECO:0000313" key="8">
    <source>
        <dbReference type="EMBL" id="EPE06498.1"/>
    </source>
</evidence>
<dbReference type="GO" id="GO:0071218">
    <property type="term" value="P:cellular response to misfolded protein"/>
    <property type="evidence" value="ECO:0007669"/>
    <property type="project" value="TreeGrafter"/>
</dbReference>
<keyword evidence="5" id="KW-0413">Isomerase</keyword>
<dbReference type="GO" id="GO:0045862">
    <property type="term" value="P:positive regulation of proteolysis"/>
    <property type="evidence" value="ECO:0007669"/>
    <property type="project" value="TreeGrafter"/>
</dbReference>
<evidence type="ECO:0000256" key="2">
    <source>
        <dbReference type="ARBA" id="ARBA00022679"/>
    </source>
</evidence>
<dbReference type="PANTHER" id="PTHR46803:SF2">
    <property type="entry name" value="E3 UBIQUITIN-PROTEIN LIGASE CHIP"/>
    <property type="match status" value="1"/>
</dbReference>
<evidence type="ECO:0000313" key="9">
    <source>
        <dbReference type="Proteomes" id="UP000016923"/>
    </source>
</evidence>
<dbReference type="GO" id="GO:0061630">
    <property type="term" value="F:ubiquitin protein ligase activity"/>
    <property type="evidence" value="ECO:0007669"/>
    <property type="project" value="UniProtKB-EC"/>
</dbReference>
<dbReference type="GO" id="GO:0000209">
    <property type="term" value="P:protein polyubiquitination"/>
    <property type="evidence" value="ECO:0007669"/>
    <property type="project" value="TreeGrafter"/>
</dbReference>
<dbReference type="SUPFAM" id="SSF48452">
    <property type="entry name" value="TPR-like"/>
    <property type="match status" value="1"/>
</dbReference>
<proteinExistence type="predicted"/>
<keyword evidence="5" id="KW-0697">Rotamase</keyword>
<gene>
    <name evidence="8" type="ORF">F503_02626</name>
</gene>
<dbReference type="STRING" id="1262450.S3CJ94"/>
<dbReference type="EMBL" id="KE148153">
    <property type="protein sequence ID" value="EPE06498.1"/>
    <property type="molecule type" value="Genomic_DNA"/>
</dbReference>
<dbReference type="SMART" id="SM00028">
    <property type="entry name" value="TPR"/>
    <property type="match status" value="3"/>
</dbReference>
<dbReference type="Gene3D" id="1.25.40.10">
    <property type="entry name" value="Tetratricopeptide repeat domain"/>
    <property type="match status" value="1"/>
</dbReference>
<keyword evidence="4" id="KW-0833">Ubl conjugation pathway</keyword>
<dbReference type="PANTHER" id="PTHR46803">
    <property type="entry name" value="E3 UBIQUITIN-PROTEIN LIGASE CHIP"/>
    <property type="match status" value="1"/>
</dbReference>
<keyword evidence="6" id="KW-0802">TPR repeat</keyword>
<dbReference type="InterPro" id="IPR011990">
    <property type="entry name" value="TPR-like_helical_dom_sf"/>
</dbReference>
<sequence length="270" mass="31312">MSGQALAFKEQGNRHFIKGDYSAAEGLYSNAIIADPKNPALYTNRALARLKLDQWNDVVYDCRTCLDLAPDNMKAYYYLSQAELNLREFDAAVQHCRQAQTLCAQTEDKSITNITNHLLACKKARWQDKERLRLRQSQPLENEVVELLEAKRDEDLATLDGEDRKEAEADWQKKISELRSTFELSRCRNEKHREVPDWLVDDITFEILVDPVMTKTGKSYERAAILEHLRRSPTDPLTREPLQASDLRTNLTLRQACEDFVEENGWAYDW</sequence>
<dbReference type="OMA" id="WAGVEHD"/>
<dbReference type="Proteomes" id="UP000016923">
    <property type="component" value="Unassembled WGS sequence"/>
</dbReference>
<comment type="catalytic activity">
    <reaction evidence="1">
        <text>S-ubiquitinyl-[E2 ubiquitin-conjugating enzyme]-L-cysteine + [acceptor protein]-L-lysine = [E2 ubiquitin-conjugating enzyme]-L-cysteine + N(6)-ubiquitinyl-[acceptor protein]-L-lysine.</text>
        <dbReference type="EC" id="2.3.2.27"/>
    </reaction>
</comment>
<dbReference type="Gene3D" id="3.30.40.10">
    <property type="entry name" value="Zinc/RING finger domain, C3HC4 (zinc finger)"/>
    <property type="match status" value="1"/>
</dbReference>
<evidence type="ECO:0000256" key="6">
    <source>
        <dbReference type="PROSITE-ProRule" id="PRU00339"/>
    </source>
</evidence>
<dbReference type="InterPro" id="IPR003613">
    <property type="entry name" value="Ubox_domain"/>
</dbReference>
<evidence type="ECO:0000256" key="4">
    <source>
        <dbReference type="ARBA" id="ARBA00022786"/>
    </source>
</evidence>
<dbReference type="OrthoDB" id="629492at2759"/>
<keyword evidence="3" id="KW-0677">Repeat</keyword>
<protein>
    <submittedName>
        <fullName evidence="8">U-box domain-containing protein</fullName>
    </submittedName>
</protein>
<accession>S3CJ94</accession>
<dbReference type="HOGENOM" id="CLU_056455_1_1_1"/>
<dbReference type="PROSITE" id="PS51698">
    <property type="entry name" value="U_BOX"/>
    <property type="match status" value="1"/>
</dbReference>
<dbReference type="GO" id="GO:0051087">
    <property type="term" value="F:protein-folding chaperone binding"/>
    <property type="evidence" value="ECO:0007669"/>
    <property type="project" value="TreeGrafter"/>
</dbReference>
<dbReference type="AlphaFoldDB" id="S3CJ94"/>
<dbReference type="SMART" id="SM00504">
    <property type="entry name" value="Ubox"/>
    <property type="match status" value="1"/>
</dbReference>
<dbReference type="SUPFAM" id="SSF57850">
    <property type="entry name" value="RING/U-box"/>
    <property type="match status" value="1"/>
</dbReference>
<keyword evidence="9" id="KW-1185">Reference proteome</keyword>